<reference evidence="1 2" key="1">
    <citation type="submission" date="2018-03" db="EMBL/GenBank/DDBJ databases">
        <title>Genomic Encyclopedia of Type Strains, Phase III (KMG-III): the genomes of soil and plant-associated and newly described type strains.</title>
        <authorList>
            <person name="Whitman W."/>
        </authorList>
    </citation>
    <scope>NUCLEOTIDE SEQUENCE [LARGE SCALE GENOMIC DNA]</scope>
    <source>
        <strain evidence="1 2">CGMCC 1.12484</strain>
    </source>
</reference>
<protein>
    <submittedName>
        <fullName evidence="1">Uncharacterized protein</fullName>
    </submittedName>
</protein>
<organism evidence="1 2">
    <name type="scientific">Glaciihabitans tibetensis</name>
    <dbReference type="NCBI Taxonomy" id="1266600"/>
    <lineage>
        <taxon>Bacteria</taxon>
        <taxon>Bacillati</taxon>
        <taxon>Actinomycetota</taxon>
        <taxon>Actinomycetes</taxon>
        <taxon>Micrococcales</taxon>
        <taxon>Microbacteriaceae</taxon>
        <taxon>Glaciihabitans</taxon>
    </lineage>
</organism>
<accession>A0A2T0VH52</accession>
<keyword evidence="2" id="KW-1185">Reference proteome</keyword>
<proteinExistence type="predicted"/>
<dbReference type="EMBL" id="PVTL01000002">
    <property type="protein sequence ID" value="PRY69505.1"/>
    <property type="molecule type" value="Genomic_DNA"/>
</dbReference>
<comment type="caution">
    <text evidence="1">The sequence shown here is derived from an EMBL/GenBank/DDBJ whole genome shotgun (WGS) entry which is preliminary data.</text>
</comment>
<dbReference type="Proteomes" id="UP000237983">
    <property type="component" value="Unassembled WGS sequence"/>
</dbReference>
<gene>
    <name evidence="1" type="ORF">B0I08_102180</name>
</gene>
<name>A0A2T0VH52_9MICO</name>
<evidence type="ECO:0000313" key="1">
    <source>
        <dbReference type="EMBL" id="PRY69505.1"/>
    </source>
</evidence>
<sequence length="305" mass="33614">MIGEPFDPDGLWLKARMFINRALDEDREFEESAFWAACALELLAKAALAKVSPFLIAQHSDNGENVLIASGLIPNADRFVSIQARAVWARSARLFKPFNAQEAANIASGRNEYLHGANVGFDSIPPHAWWPRFWAQAVILVEHIDREVEEFVGRARVPEVDAHLQTVAEYRKRRLESLVQSAKRRLAIQKSGVQSAQFAADWLLYQLPFASHQTEAACPACGEEGVIFGDEVTSSSVEYDDVSPWGEAWGGPSVSLEVSTNGFTCPNCHLSLNDVELILEADLPDAFDAEGDMGDVSGGSEYMDE</sequence>
<dbReference type="OrthoDB" id="5076427at2"/>
<dbReference type="RefSeq" id="WP_106210337.1">
    <property type="nucleotide sequence ID" value="NZ_PVTL01000002.1"/>
</dbReference>
<dbReference type="AlphaFoldDB" id="A0A2T0VH52"/>
<evidence type="ECO:0000313" key="2">
    <source>
        <dbReference type="Proteomes" id="UP000237983"/>
    </source>
</evidence>